<dbReference type="RefSeq" id="WP_133566498.1">
    <property type="nucleotide sequence ID" value="NZ_NIHB01000001.1"/>
</dbReference>
<dbReference type="OrthoDB" id="5291101at2"/>
<dbReference type="AlphaFoldDB" id="A0A4R6XS92"/>
<dbReference type="PANTHER" id="PTHR43179">
    <property type="entry name" value="RHAMNOSYLTRANSFERASE WBBL"/>
    <property type="match status" value="1"/>
</dbReference>
<name>A0A4R6XS92_9GAMM</name>
<dbReference type="Proteomes" id="UP000295724">
    <property type="component" value="Unassembled WGS sequence"/>
</dbReference>
<dbReference type="SUPFAM" id="SSF53448">
    <property type="entry name" value="Nucleotide-diphospho-sugar transferases"/>
    <property type="match status" value="1"/>
</dbReference>
<dbReference type="InterPro" id="IPR001173">
    <property type="entry name" value="Glyco_trans_2-like"/>
</dbReference>
<comment type="caution">
    <text evidence="2">The sequence shown here is derived from an EMBL/GenBank/DDBJ whole genome shotgun (WGS) entry which is preliminary data.</text>
</comment>
<keyword evidence="3" id="KW-1185">Reference proteome</keyword>
<evidence type="ECO:0000313" key="3">
    <source>
        <dbReference type="Proteomes" id="UP000295724"/>
    </source>
</evidence>
<dbReference type="Gene3D" id="3.90.550.10">
    <property type="entry name" value="Spore Coat Polysaccharide Biosynthesis Protein SpsA, Chain A"/>
    <property type="match status" value="1"/>
</dbReference>
<proteinExistence type="predicted"/>
<accession>A0A4R6XS92</accession>
<protein>
    <recommendedName>
        <fullName evidence="1">Glycosyltransferase 2-like domain-containing protein</fullName>
    </recommendedName>
</protein>
<dbReference type="Pfam" id="PF00535">
    <property type="entry name" value="Glycos_transf_2"/>
    <property type="match status" value="1"/>
</dbReference>
<evidence type="ECO:0000313" key="2">
    <source>
        <dbReference type="EMBL" id="TDR20817.1"/>
    </source>
</evidence>
<dbReference type="CDD" id="cd04186">
    <property type="entry name" value="GT_2_like_c"/>
    <property type="match status" value="1"/>
</dbReference>
<dbReference type="InterPro" id="IPR029044">
    <property type="entry name" value="Nucleotide-diphossugar_trans"/>
</dbReference>
<sequence>MKLSQCIDVVIVNYNSGQALQTCIDSLKGSDVINITVVDNNSTDDSLTAVLDQSDDIEWIKNDSNVGFATACNQGAEHGKADQIAFINPDCFIAANQLLQLAQDLNAYPQASLIGCRVLNQDHTLQAATRRRLPTLWRVFTHVSRLSVLPFIKGINIKDEGLFDQVVEVEAVNGACLMVNRTDFASVGGYDELYPLHFEDLDLFTRLLKTGKKLIYQANIEAKHIQGNAEQSSRQIKQWKKQGLQRYFQKHRPSWEAKIITWMTHLK</sequence>
<evidence type="ECO:0000259" key="1">
    <source>
        <dbReference type="Pfam" id="PF00535"/>
    </source>
</evidence>
<organism evidence="2 3">
    <name type="scientific">Marinicella litoralis</name>
    <dbReference type="NCBI Taxonomy" id="644220"/>
    <lineage>
        <taxon>Bacteria</taxon>
        <taxon>Pseudomonadati</taxon>
        <taxon>Pseudomonadota</taxon>
        <taxon>Gammaproteobacteria</taxon>
        <taxon>Lysobacterales</taxon>
        <taxon>Marinicellaceae</taxon>
        <taxon>Marinicella</taxon>
    </lineage>
</organism>
<reference evidence="2 3" key="1">
    <citation type="submission" date="2019-03" db="EMBL/GenBank/DDBJ databases">
        <title>Genomic Encyclopedia of Type Strains, Phase IV (KMG-IV): sequencing the most valuable type-strain genomes for metagenomic binning, comparative biology and taxonomic classification.</title>
        <authorList>
            <person name="Goeker M."/>
        </authorList>
    </citation>
    <scope>NUCLEOTIDE SEQUENCE [LARGE SCALE GENOMIC DNA]</scope>
    <source>
        <strain evidence="2 3">DSM 25488</strain>
    </source>
</reference>
<feature type="domain" description="Glycosyltransferase 2-like" evidence="1">
    <location>
        <begin position="9"/>
        <end position="137"/>
    </location>
</feature>
<gene>
    <name evidence="2" type="ORF">C8D91_1795</name>
</gene>
<dbReference type="PANTHER" id="PTHR43179:SF7">
    <property type="entry name" value="RHAMNOSYLTRANSFERASE WBBL"/>
    <property type="match status" value="1"/>
</dbReference>
<dbReference type="EMBL" id="SNZB01000003">
    <property type="protein sequence ID" value="TDR20817.1"/>
    <property type="molecule type" value="Genomic_DNA"/>
</dbReference>